<evidence type="ECO:0000256" key="4">
    <source>
        <dbReference type="ARBA" id="ARBA00023098"/>
    </source>
</evidence>
<dbReference type="GO" id="GO:0016787">
    <property type="term" value="F:hydrolase activity"/>
    <property type="evidence" value="ECO:0007669"/>
    <property type="project" value="UniProtKB-KW"/>
</dbReference>
<accession>A0A5B7BHL8</accession>
<comment type="similarity">
    <text evidence="1 6">Belongs to the patatin family.</text>
</comment>
<dbReference type="AlphaFoldDB" id="A0A5B7BHL8"/>
<reference evidence="8" key="1">
    <citation type="submission" date="2019-08" db="EMBL/GenBank/DDBJ databases">
        <title>Reference gene set and small RNA set construction with multiple tissues from Davidia involucrata Baill.</title>
        <authorList>
            <person name="Yang H."/>
            <person name="Zhou C."/>
            <person name="Li G."/>
            <person name="Wang J."/>
            <person name="Gao P."/>
            <person name="Wang M."/>
            <person name="Wang R."/>
            <person name="Zhao Y."/>
        </authorList>
    </citation>
    <scope>NUCLEOTIDE SEQUENCE</scope>
    <source>
        <tissue evidence="8">Mixed with DoveR01_LX</tissue>
    </source>
</reference>
<dbReference type="Pfam" id="PF01734">
    <property type="entry name" value="Patatin"/>
    <property type="match status" value="1"/>
</dbReference>
<dbReference type="Gene3D" id="3.40.1090.10">
    <property type="entry name" value="Cytosolic phospholipase A2 catalytic domain"/>
    <property type="match status" value="1"/>
</dbReference>
<dbReference type="PANTHER" id="PTHR32241:SF12">
    <property type="entry name" value="OS03G0784100 PROTEIN"/>
    <property type="match status" value="1"/>
</dbReference>
<keyword evidence="2 6" id="KW-0378">Hydrolase</keyword>
<proteinExistence type="inferred from homology"/>
<gene>
    <name evidence="8" type="ORF">Din_037780</name>
</gene>
<keyword evidence="3 6" id="KW-0442">Lipid degradation</keyword>
<feature type="domain" description="PNPLA" evidence="7">
    <location>
        <begin position="70"/>
        <end position="261"/>
    </location>
</feature>
<protein>
    <recommendedName>
        <fullName evidence="6">Patatin</fullName>
        <ecNumber evidence="6">3.1.1.-</ecNumber>
    </recommendedName>
</protein>
<comment type="function">
    <text evidence="6">Lipolytic acyl hydrolase (LAH).</text>
</comment>
<evidence type="ECO:0000256" key="5">
    <source>
        <dbReference type="PROSITE-ProRule" id="PRU01161"/>
    </source>
</evidence>
<evidence type="ECO:0000256" key="6">
    <source>
        <dbReference type="RuleBase" id="RU361262"/>
    </source>
</evidence>
<evidence type="ECO:0000256" key="1">
    <source>
        <dbReference type="ARBA" id="ARBA00010240"/>
    </source>
</evidence>
<dbReference type="EC" id="3.1.1.-" evidence="6"/>
<evidence type="ECO:0000313" key="8">
    <source>
        <dbReference type="EMBL" id="MPA68339.1"/>
    </source>
</evidence>
<sequence>MAALSSTVSMLQSDFHLDKLTSEIFSILENKFLFGYDDPKLCVTPKKDDTVLVQEMKSSKHVTGKVRILSIDGGGATDGVLAAKSLAHLEACLARKSGNPNARIADYFDVVAGSGAGGVLAALLFTRGRDGGPMFTADEALRYMIENGRRIFRSSPAGMLRRMFLPAKGSERVFKRVFGECTLKDTLKAVLIPCYDLTTRAPFVFSRADALEIDGYDFKMRDVCTATSADSAVEMRSVDQRTKIVAVGGGVAMNNPTAAAITHVLNNKQEFPFCNGVEDLLVVSLGNGESAFGAGDLTFSPAAFVKIAGDGASDMVDQAVAMAFVQSGTSNYIRIQANGVVARKRCDLEKMLTQKNVESVLFQGKKLVEKTNAEKLEMFAGDVIKEKERRKTSILPTVVLKQASPSPRTSSATTLSTLSSSY</sequence>
<organism evidence="8">
    <name type="scientific">Davidia involucrata</name>
    <name type="common">Dove tree</name>
    <dbReference type="NCBI Taxonomy" id="16924"/>
    <lineage>
        <taxon>Eukaryota</taxon>
        <taxon>Viridiplantae</taxon>
        <taxon>Streptophyta</taxon>
        <taxon>Embryophyta</taxon>
        <taxon>Tracheophyta</taxon>
        <taxon>Spermatophyta</taxon>
        <taxon>Magnoliopsida</taxon>
        <taxon>eudicotyledons</taxon>
        <taxon>Gunneridae</taxon>
        <taxon>Pentapetalae</taxon>
        <taxon>asterids</taxon>
        <taxon>Cornales</taxon>
        <taxon>Nyssaceae</taxon>
        <taxon>Davidia</taxon>
    </lineage>
</organism>
<dbReference type="SUPFAM" id="SSF52151">
    <property type="entry name" value="FabD/lysophospholipase-like"/>
    <property type="match status" value="1"/>
</dbReference>
<comment type="caution">
    <text evidence="5">Lacks conserved residue(s) required for the propagation of feature annotation.</text>
</comment>
<dbReference type="GO" id="GO:0016042">
    <property type="term" value="P:lipid catabolic process"/>
    <property type="evidence" value="ECO:0007669"/>
    <property type="project" value="UniProtKB-KW"/>
</dbReference>
<keyword evidence="4 6" id="KW-0443">Lipid metabolism</keyword>
<dbReference type="EMBL" id="GHES01037780">
    <property type="protein sequence ID" value="MPA68339.1"/>
    <property type="molecule type" value="Transcribed_RNA"/>
</dbReference>
<dbReference type="PROSITE" id="PS51635">
    <property type="entry name" value="PNPLA"/>
    <property type="match status" value="1"/>
</dbReference>
<evidence type="ECO:0000256" key="3">
    <source>
        <dbReference type="ARBA" id="ARBA00022963"/>
    </source>
</evidence>
<evidence type="ECO:0000259" key="7">
    <source>
        <dbReference type="PROSITE" id="PS51635"/>
    </source>
</evidence>
<evidence type="ECO:0000256" key="2">
    <source>
        <dbReference type="ARBA" id="ARBA00022801"/>
    </source>
</evidence>
<comment type="domain">
    <text evidence="6">The nitrogen atoms of the two glycine residues in the GGXR motif define the oxyanion hole, and stabilize the oxyanion that forms during the nucleophilic attack by the catalytic serine during substrate cleavage.</text>
</comment>
<dbReference type="InterPro" id="IPR016035">
    <property type="entry name" value="Acyl_Trfase/lysoPLipase"/>
</dbReference>
<dbReference type="InterPro" id="IPR002641">
    <property type="entry name" value="PNPLA_dom"/>
</dbReference>
<dbReference type="CDD" id="cd07199">
    <property type="entry name" value="Pat17_PNPLA8_PNPLA9_like"/>
    <property type="match status" value="1"/>
</dbReference>
<name>A0A5B7BHL8_DAVIN</name>
<dbReference type="PANTHER" id="PTHR32241">
    <property type="entry name" value="PATATIN-LIKE PROTEIN 6"/>
    <property type="match status" value="1"/>
</dbReference>